<dbReference type="AlphaFoldDB" id="A0A7S8C5K1"/>
<dbReference type="HAMAP" id="MF_00836">
    <property type="entry name" value="PhnN"/>
    <property type="match status" value="1"/>
</dbReference>
<sequence>MSGLFCAVVGPSGAGKDTLIDFARAALKDDGRYVFARRVITRPADAGGEDHIAASETDFARMKAAGAFALSWHANGLDYGLPASLADDIADGRTVVANISRAALEEACAGFAEVRAIHVTASPAILAERLAARHRETADEIAARLKRYGEEITGACPVVTIVNDGTVEEAGEAFVAALRQMSAEAGSA</sequence>
<comment type="function">
    <text evidence="6">Catalyzes the phosphorylation of ribose 1,5-bisphosphate to 5-phospho-D-ribosyl alpha-1-diphosphate (PRPP).</text>
</comment>
<dbReference type="EC" id="2.7.4.23" evidence="6"/>
<evidence type="ECO:0000256" key="4">
    <source>
        <dbReference type="ARBA" id="ARBA00022741"/>
    </source>
</evidence>
<reference evidence="8 9" key="1">
    <citation type="submission" date="2020-06" db="EMBL/GenBank/DDBJ databases">
        <title>Genome sequence of 2 isolates from Red Sea Mangroves.</title>
        <authorList>
            <person name="Sefrji F."/>
            <person name="Michoud G."/>
            <person name="Merlino G."/>
            <person name="Daffonchio D."/>
        </authorList>
    </citation>
    <scope>NUCLEOTIDE SEQUENCE [LARGE SCALE GENOMIC DNA]</scope>
    <source>
        <strain evidence="8 9">R1DC25</strain>
    </source>
</reference>
<feature type="binding site" evidence="6">
    <location>
        <begin position="10"/>
        <end position="17"/>
    </location>
    <ligand>
        <name>ATP</name>
        <dbReference type="ChEBI" id="CHEBI:30616"/>
    </ligand>
</feature>
<dbReference type="GO" id="GO:0033863">
    <property type="term" value="F:ribose 1,5-bisphosphate phosphokinase activity"/>
    <property type="evidence" value="ECO:0007669"/>
    <property type="project" value="UniProtKB-UniRule"/>
</dbReference>
<evidence type="ECO:0000256" key="5">
    <source>
        <dbReference type="ARBA" id="ARBA00022840"/>
    </source>
</evidence>
<evidence type="ECO:0000256" key="3">
    <source>
        <dbReference type="ARBA" id="ARBA00022679"/>
    </source>
</evidence>
<feature type="domain" description="Guanylate kinase/L-type calcium channel beta subunit" evidence="7">
    <location>
        <begin position="2"/>
        <end position="182"/>
    </location>
</feature>
<dbReference type="GO" id="GO:0006015">
    <property type="term" value="P:5-phosphoribose 1-diphosphate biosynthetic process"/>
    <property type="evidence" value="ECO:0007669"/>
    <property type="project" value="UniProtKB-UniRule"/>
</dbReference>
<keyword evidence="4 6" id="KW-0547">Nucleotide-binding</keyword>
<keyword evidence="5 6" id="KW-0067">ATP-binding</keyword>
<dbReference type="KEGG" id="kmn:HW532_14650"/>
<dbReference type="SUPFAM" id="SSF52540">
    <property type="entry name" value="P-loop containing nucleoside triphosphate hydrolases"/>
    <property type="match status" value="1"/>
</dbReference>
<dbReference type="EMBL" id="CP058214">
    <property type="protein sequence ID" value="QPC43817.1"/>
    <property type="molecule type" value="Genomic_DNA"/>
</dbReference>
<gene>
    <name evidence="6 8" type="primary">phnN</name>
    <name evidence="8" type="ORF">HW532_14650</name>
</gene>
<dbReference type="GO" id="GO:0005524">
    <property type="term" value="F:ATP binding"/>
    <property type="evidence" value="ECO:0007669"/>
    <property type="project" value="UniProtKB-KW"/>
</dbReference>
<keyword evidence="3 6" id="KW-0808">Transferase</keyword>
<evidence type="ECO:0000256" key="2">
    <source>
        <dbReference type="ARBA" id="ARBA00005069"/>
    </source>
</evidence>
<comment type="catalytic activity">
    <reaction evidence="1 6">
        <text>alpha-D-ribose 1,5-bisphosphate + ATP = 5-phospho-alpha-D-ribose 1-diphosphate + ADP</text>
        <dbReference type="Rhea" id="RHEA:20109"/>
        <dbReference type="ChEBI" id="CHEBI:30616"/>
        <dbReference type="ChEBI" id="CHEBI:58017"/>
        <dbReference type="ChEBI" id="CHEBI:68688"/>
        <dbReference type="ChEBI" id="CHEBI:456216"/>
        <dbReference type="EC" id="2.7.4.23"/>
    </reaction>
</comment>
<proteinExistence type="inferred from homology"/>
<dbReference type="SMART" id="SM00072">
    <property type="entry name" value="GuKc"/>
    <property type="match status" value="1"/>
</dbReference>
<dbReference type="InterPro" id="IPR008145">
    <property type="entry name" value="GK/Ca_channel_bsu"/>
</dbReference>
<evidence type="ECO:0000259" key="7">
    <source>
        <dbReference type="SMART" id="SM00072"/>
    </source>
</evidence>
<dbReference type="UniPathway" id="UPA00087">
    <property type="reaction ID" value="UER00175"/>
</dbReference>
<name>A0A7S8C5K1_9HYPH</name>
<comment type="pathway">
    <text evidence="2 6">Metabolic intermediate biosynthesis; 5-phospho-alpha-D-ribose 1-diphosphate biosynthesis; 5-phospho-alpha-D-ribose 1-diphosphate from D-ribose 5-phosphate (route II): step 3/3.</text>
</comment>
<keyword evidence="8" id="KW-0418">Kinase</keyword>
<organism evidence="8 9">
    <name type="scientific">Kaustia mangrovi</name>
    <dbReference type="NCBI Taxonomy" id="2593653"/>
    <lineage>
        <taxon>Bacteria</taxon>
        <taxon>Pseudomonadati</taxon>
        <taxon>Pseudomonadota</taxon>
        <taxon>Alphaproteobacteria</taxon>
        <taxon>Hyphomicrobiales</taxon>
        <taxon>Parvibaculaceae</taxon>
        <taxon>Kaustia</taxon>
    </lineage>
</organism>
<dbReference type="InterPro" id="IPR012699">
    <property type="entry name" value="PhnN"/>
</dbReference>
<evidence type="ECO:0000256" key="6">
    <source>
        <dbReference type="HAMAP-Rule" id="MF_00836"/>
    </source>
</evidence>
<dbReference type="NCBIfam" id="TIGR02322">
    <property type="entry name" value="phosphon_PhnN"/>
    <property type="match status" value="1"/>
</dbReference>
<evidence type="ECO:0000313" key="8">
    <source>
        <dbReference type="EMBL" id="QPC43817.1"/>
    </source>
</evidence>
<accession>A0A7S8C5K1</accession>
<dbReference type="RefSeq" id="WP_213161180.1">
    <property type="nucleotide sequence ID" value="NZ_CP058214.1"/>
</dbReference>
<dbReference type="GO" id="GO:0019634">
    <property type="term" value="P:organic phosphonate metabolic process"/>
    <property type="evidence" value="ECO:0007669"/>
    <property type="project" value="UniProtKB-UniRule"/>
</dbReference>
<evidence type="ECO:0000313" key="9">
    <source>
        <dbReference type="Proteomes" id="UP000593594"/>
    </source>
</evidence>
<dbReference type="Proteomes" id="UP000593594">
    <property type="component" value="Chromosome"/>
</dbReference>
<comment type="similarity">
    <text evidence="6">Belongs to the ribose 1,5-bisphosphokinase family.</text>
</comment>
<dbReference type="InterPro" id="IPR027417">
    <property type="entry name" value="P-loop_NTPase"/>
</dbReference>
<keyword evidence="9" id="KW-1185">Reference proteome</keyword>
<dbReference type="Gene3D" id="3.40.50.300">
    <property type="entry name" value="P-loop containing nucleotide triphosphate hydrolases"/>
    <property type="match status" value="1"/>
</dbReference>
<evidence type="ECO:0000256" key="1">
    <source>
        <dbReference type="ARBA" id="ARBA00000373"/>
    </source>
</evidence>
<protein>
    <recommendedName>
        <fullName evidence="6">Ribose 1,5-bisphosphate phosphokinase PhnN</fullName>
        <ecNumber evidence="6">2.7.4.23</ecNumber>
    </recommendedName>
    <alternativeName>
        <fullName evidence="6">Ribose 1,5-bisphosphokinase</fullName>
    </alternativeName>
</protein>